<dbReference type="PANTHER" id="PTHR31302">
    <property type="entry name" value="TRANSMEMBRANE PROTEIN WITH METALLOPHOSPHOESTERASE DOMAIN-RELATED"/>
    <property type="match status" value="1"/>
</dbReference>
<evidence type="ECO:0000313" key="2">
    <source>
        <dbReference type="EMBL" id="GAA3719861.1"/>
    </source>
</evidence>
<proteinExistence type="predicted"/>
<dbReference type="EMBL" id="BAAAYX010000035">
    <property type="protein sequence ID" value="GAA3719861.1"/>
    <property type="molecule type" value="Genomic_DNA"/>
</dbReference>
<name>A0ABP7EJS4_9ACTN</name>
<comment type="caution">
    <text evidence="2">The sequence shown here is derived from an EMBL/GenBank/DDBJ whole genome shotgun (WGS) entry which is preliminary data.</text>
</comment>
<reference evidence="3" key="1">
    <citation type="journal article" date="2019" name="Int. J. Syst. Evol. Microbiol.">
        <title>The Global Catalogue of Microorganisms (GCM) 10K type strain sequencing project: providing services to taxonomists for standard genome sequencing and annotation.</title>
        <authorList>
            <consortium name="The Broad Institute Genomics Platform"/>
            <consortium name="The Broad Institute Genome Sequencing Center for Infectious Disease"/>
            <person name="Wu L."/>
            <person name="Ma J."/>
        </authorList>
    </citation>
    <scope>NUCLEOTIDE SEQUENCE [LARGE SCALE GENOMIC DNA]</scope>
    <source>
        <strain evidence="3">JCM 16548</strain>
    </source>
</reference>
<dbReference type="Gene3D" id="3.60.21.10">
    <property type="match status" value="1"/>
</dbReference>
<dbReference type="SUPFAM" id="SSF56300">
    <property type="entry name" value="Metallo-dependent phosphatases"/>
    <property type="match status" value="1"/>
</dbReference>
<dbReference type="InterPro" id="IPR051158">
    <property type="entry name" value="Metallophosphoesterase_sf"/>
</dbReference>
<dbReference type="Proteomes" id="UP001500051">
    <property type="component" value="Unassembled WGS sequence"/>
</dbReference>
<dbReference type="InterPro" id="IPR004843">
    <property type="entry name" value="Calcineurin-like_PHP"/>
</dbReference>
<accession>A0ABP7EJS4</accession>
<gene>
    <name evidence="2" type="ORF">GCM10022204_44940</name>
</gene>
<evidence type="ECO:0000259" key="1">
    <source>
        <dbReference type="Pfam" id="PF00149"/>
    </source>
</evidence>
<organism evidence="2 3">
    <name type="scientific">Microlunatus aurantiacus</name>
    <dbReference type="NCBI Taxonomy" id="446786"/>
    <lineage>
        <taxon>Bacteria</taxon>
        <taxon>Bacillati</taxon>
        <taxon>Actinomycetota</taxon>
        <taxon>Actinomycetes</taxon>
        <taxon>Propionibacteriales</taxon>
        <taxon>Propionibacteriaceae</taxon>
        <taxon>Microlunatus</taxon>
    </lineage>
</organism>
<dbReference type="Pfam" id="PF00149">
    <property type="entry name" value="Metallophos"/>
    <property type="match status" value="1"/>
</dbReference>
<dbReference type="PANTHER" id="PTHR31302:SF20">
    <property type="entry name" value="CONSERVED PROTEIN"/>
    <property type="match status" value="1"/>
</dbReference>
<sequence length="311" mass="33575">MGSLLRMSAAGVLARTVLGVGAVGAGTLAYASLYEVDAYVLRRVEVPILPAGARPIRVLQIADLHLTPGNHQRVAWVSRLAGLEPDLVIDTGDNLSHPDAVPVVTRALGRLLDRPGVFVWGSNDYYAPTFKNPLTYLTRPSRMGREHPSELPWRDLGAAFERSGWVDLTHRRLTLEINGTRLGFRGVDDAHLGRDEYARVAGAVDHATEGDVVLGVTHAPYRTVIDAMTYDGCDLVIAGHTHGGQVCVPFYGALVTNCDLDARRVKGLSTNRAGDRTSFLHVSAGLGTSPYAPFRLACRPEATLLTLVPRA</sequence>
<protein>
    <submittedName>
        <fullName evidence="2">Metallophosphoesterase</fullName>
    </submittedName>
</protein>
<feature type="domain" description="Calcineurin-like phosphoesterase" evidence="1">
    <location>
        <begin position="56"/>
        <end position="243"/>
    </location>
</feature>
<evidence type="ECO:0000313" key="3">
    <source>
        <dbReference type="Proteomes" id="UP001500051"/>
    </source>
</evidence>
<keyword evidence="3" id="KW-1185">Reference proteome</keyword>
<dbReference type="InterPro" id="IPR029052">
    <property type="entry name" value="Metallo-depent_PP-like"/>
</dbReference>